<evidence type="ECO:0000256" key="3">
    <source>
        <dbReference type="ARBA" id="ARBA00022712"/>
    </source>
</evidence>
<gene>
    <name evidence="8" type="ORF">ZIOFF_002677</name>
</gene>
<name>A0A8J5I7Z1_ZINOF</name>
<keyword evidence="4" id="KW-0932">Cytokinin signaling pathway</keyword>
<evidence type="ECO:0000256" key="1">
    <source>
        <dbReference type="ARBA" id="ARBA00004496"/>
    </source>
</evidence>
<dbReference type="InterPro" id="IPR044670">
    <property type="entry name" value="SOFL"/>
</dbReference>
<organism evidence="8 9">
    <name type="scientific">Zingiber officinale</name>
    <name type="common">Ginger</name>
    <name type="synonym">Amomum zingiber</name>
    <dbReference type="NCBI Taxonomy" id="94328"/>
    <lineage>
        <taxon>Eukaryota</taxon>
        <taxon>Viridiplantae</taxon>
        <taxon>Streptophyta</taxon>
        <taxon>Embryophyta</taxon>
        <taxon>Tracheophyta</taxon>
        <taxon>Spermatophyta</taxon>
        <taxon>Magnoliopsida</taxon>
        <taxon>Liliopsida</taxon>
        <taxon>Zingiberales</taxon>
        <taxon>Zingiberaceae</taxon>
        <taxon>Zingiber</taxon>
    </lineage>
</organism>
<dbReference type="GO" id="GO:0005737">
    <property type="term" value="C:cytoplasm"/>
    <property type="evidence" value="ECO:0007669"/>
    <property type="project" value="UniProtKB-SubCell"/>
</dbReference>
<comment type="similarity">
    <text evidence="6">Belongs to the SOFL plant protein family.</text>
</comment>
<feature type="region of interest" description="Disordered" evidence="7">
    <location>
        <begin position="240"/>
        <end position="260"/>
    </location>
</feature>
<reference evidence="8 9" key="1">
    <citation type="submission" date="2020-08" db="EMBL/GenBank/DDBJ databases">
        <title>Plant Genome Project.</title>
        <authorList>
            <person name="Zhang R.-G."/>
        </authorList>
    </citation>
    <scope>NUCLEOTIDE SEQUENCE [LARGE SCALE GENOMIC DNA]</scope>
    <source>
        <tissue evidence="8">Rhizome</tissue>
    </source>
</reference>
<evidence type="ECO:0000256" key="6">
    <source>
        <dbReference type="ARBA" id="ARBA00024199"/>
    </source>
</evidence>
<dbReference type="PANTHER" id="PTHR33347:SF1">
    <property type="entry name" value="PROTEIN SOB FIVE-LIKE 5"/>
    <property type="match status" value="1"/>
</dbReference>
<evidence type="ECO:0000256" key="4">
    <source>
        <dbReference type="ARBA" id="ARBA00022864"/>
    </source>
</evidence>
<dbReference type="GO" id="GO:0009736">
    <property type="term" value="P:cytokinin-activated signaling pathway"/>
    <property type="evidence" value="ECO:0007669"/>
    <property type="project" value="UniProtKB-KW"/>
</dbReference>
<dbReference type="GO" id="GO:0009691">
    <property type="term" value="P:cytokinin biosynthetic process"/>
    <property type="evidence" value="ECO:0007669"/>
    <property type="project" value="UniProtKB-KW"/>
</dbReference>
<feature type="region of interest" description="Disordered" evidence="7">
    <location>
        <begin position="197"/>
        <end position="224"/>
    </location>
</feature>
<proteinExistence type="inferred from homology"/>
<dbReference type="EMBL" id="JACMSC010000001">
    <property type="protein sequence ID" value="KAG6537583.1"/>
    <property type="molecule type" value="Genomic_DNA"/>
</dbReference>
<feature type="compositionally biased region" description="Polar residues" evidence="7">
    <location>
        <begin position="197"/>
        <end position="221"/>
    </location>
</feature>
<accession>A0A8J5I7Z1</accession>
<keyword evidence="3" id="KW-0203">Cytokinin biosynthesis</keyword>
<evidence type="ECO:0000256" key="7">
    <source>
        <dbReference type="SAM" id="MobiDB-lite"/>
    </source>
</evidence>
<dbReference type="PANTHER" id="PTHR33347">
    <property type="entry name" value="OSJNBA0091C07.3 PROTEIN"/>
    <property type="match status" value="1"/>
</dbReference>
<dbReference type="Proteomes" id="UP000734854">
    <property type="component" value="Unassembled WGS sequence"/>
</dbReference>
<evidence type="ECO:0000313" key="8">
    <source>
        <dbReference type="EMBL" id="KAG6537583.1"/>
    </source>
</evidence>
<keyword evidence="2" id="KW-0963">Cytoplasm</keyword>
<feature type="region of interest" description="Disordered" evidence="7">
    <location>
        <begin position="52"/>
        <end position="75"/>
    </location>
</feature>
<dbReference type="AlphaFoldDB" id="A0A8J5I7Z1"/>
<keyword evidence="5" id="KW-0539">Nucleus</keyword>
<comment type="subcellular location">
    <subcellularLocation>
        <location evidence="1">Cytoplasm</location>
    </subcellularLocation>
</comment>
<evidence type="ECO:0000256" key="5">
    <source>
        <dbReference type="ARBA" id="ARBA00023242"/>
    </source>
</evidence>
<keyword evidence="9" id="KW-1185">Reference proteome</keyword>
<sequence>MLIEGGRLVEKQTAMSSECSSGCQTGWTTYFLHSSDVRNSLSYRDGESFRGVEEEEEGLSMISDASSGPPHFNEDDGNGRFLYSALVPADGGKKKRTLVEQERNQHSSALDDTASSQLCNNPEVNSFTDCNYRMKKSMEETFFQSQEQALQAQSALKLQMGYSQCSACVKQNPTRPHIRGAAHVASGVTLAAYSPHTGKNSEASLLSSPRSHAGTDASSSTPRRCCRLLPLSPLHVAFGGTPSATPHARKSAPLSRTSPPTLPVVDACHLRCRTASLLSSSPLTASTAPAHHSPR</sequence>
<evidence type="ECO:0000313" key="9">
    <source>
        <dbReference type="Proteomes" id="UP000734854"/>
    </source>
</evidence>
<evidence type="ECO:0000256" key="2">
    <source>
        <dbReference type="ARBA" id="ARBA00022490"/>
    </source>
</evidence>
<protein>
    <submittedName>
        <fullName evidence="8">Uncharacterized protein</fullName>
    </submittedName>
</protein>
<comment type="caution">
    <text evidence="8">The sequence shown here is derived from an EMBL/GenBank/DDBJ whole genome shotgun (WGS) entry which is preliminary data.</text>
</comment>